<dbReference type="OrthoDB" id="9342527at2"/>
<dbReference type="Proteomes" id="UP000243629">
    <property type="component" value="Unassembled WGS sequence"/>
</dbReference>
<proteinExistence type="predicted"/>
<evidence type="ECO:0000313" key="3">
    <source>
        <dbReference type="EMBL" id="SFM60581.1"/>
    </source>
</evidence>
<dbReference type="EMBL" id="FOUI01000009">
    <property type="protein sequence ID" value="SFM60581.1"/>
    <property type="molecule type" value="Genomic_DNA"/>
</dbReference>
<dbReference type="STRING" id="1720063.SAMN05216217_10951"/>
<dbReference type="RefSeq" id="WP_093476062.1">
    <property type="nucleotide sequence ID" value="NZ_FOUI01000009.1"/>
</dbReference>
<evidence type="ECO:0000256" key="2">
    <source>
        <dbReference type="SAM" id="SignalP"/>
    </source>
</evidence>
<feature type="chain" id="PRO_5017351341" evidence="2">
    <location>
        <begin position="19"/>
        <end position="323"/>
    </location>
</feature>
<feature type="region of interest" description="Disordered" evidence="1">
    <location>
        <begin position="112"/>
        <end position="141"/>
    </location>
</feature>
<organism evidence="3 4">
    <name type="scientific">Halopseudomonas yangmingensis</name>
    <dbReference type="NCBI Taxonomy" id="1720063"/>
    <lineage>
        <taxon>Bacteria</taxon>
        <taxon>Pseudomonadati</taxon>
        <taxon>Pseudomonadota</taxon>
        <taxon>Gammaproteobacteria</taxon>
        <taxon>Pseudomonadales</taxon>
        <taxon>Pseudomonadaceae</taxon>
        <taxon>Halopseudomonas</taxon>
    </lineage>
</organism>
<keyword evidence="2" id="KW-0732">Signal</keyword>
<gene>
    <name evidence="3" type="ORF">SAMN05216217_10951</name>
</gene>
<accession>A0A1I4S8B2</accession>
<dbReference type="AlphaFoldDB" id="A0A1I4S8B2"/>
<sequence length="323" mass="37863">MRIPLLLCLAVIPLSLHADDGDSDLTPWMVERITPVHDSVSRWVSNTSRNIDDFFGSDDSYSVENRSFLRLSSEFDWQESEDFETDLSIRARLDLPTTRDRLRLLIESDPEERQGTLADQGSQRLRRDQNDSSSTTIGLDHLDSKDKREGWATRFGGGVRFRLPLDPYVRLTSERLWDLGNGPWQLGSYNRLSWFNSDGYSARSRWDIGRPLSESLHLRYITQFQWQEEYDTLEFSQGAELNQILGRRSAMRYAAAMVGNSSSSPRINDYYLLTHYRRDLHREILYLDVIPELHFPRDANFDPRWAFTLRLEMLFRGDIRKRE</sequence>
<keyword evidence="4" id="KW-1185">Reference proteome</keyword>
<feature type="signal peptide" evidence="2">
    <location>
        <begin position="1"/>
        <end position="18"/>
    </location>
</feature>
<name>A0A1I4S8B2_9GAMM</name>
<protein>
    <submittedName>
        <fullName evidence="3">Uncharacterized protein</fullName>
    </submittedName>
</protein>
<evidence type="ECO:0000313" key="4">
    <source>
        <dbReference type="Proteomes" id="UP000243629"/>
    </source>
</evidence>
<evidence type="ECO:0000256" key="1">
    <source>
        <dbReference type="SAM" id="MobiDB-lite"/>
    </source>
</evidence>
<reference evidence="4" key="1">
    <citation type="submission" date="2016-10" db="EMBL/GenBank/DDBJ databases">
        <authorList>
            <person name="Varghese N."/>
            <person name="Submissions S."/>
        </authorList>
    </citation>
    <scope>NUCLEOTIDE SEQUENCE [LARGE SCALE GENOMIC DNA]</scope>
    <source>
        <strain evidence="4">DSM 24213</strain>
    </source>
</reference>